<accession>A0A1I6XJW5</accession>
<evidence type="ECO:0000313" key="1">
    <source>
        <dbReference type="EMBL" id="SFT38331.1"/>
    </source>
</evidence>
<reference evidence="2" key="1">
    <citation type="submission" date="2016-10" db="EMBL/GenBank/DDBJ databases">
        <authorList>
            <person name="Varghese N."/>
            <person name="Submissions S."/>
        </authorList>
    </citation>
    <scope>NUCLEOTIDE SEQUENCE [LARGE SCALE GENOMIC DNA]</scope>
    <source>
        <strain evidence="2">Ah-143</strain>
    </source>
</reference>
<protein>
    <submittedName>
        <fullName evidence="1">Uncharacterized protein</fullName>
    </submittedName>
</protein>
<dbReference type="EMBL" id="FPAU01000001">
    <property type="protein sequence ID" value="SFT38331.1"/>
    <property type="molecule type" value="Genomic_DNA"/>
</dbReference>
<keyword evidence="2" id="KW-1185">Reference proteome</keyword>
<dbReference type="AlphaFoldDB" id="A0A1I6XJW5"/>
<evidence type="ECO:0000313" key="2">
    <source>
        <dbReference type="Proteomes" id="UP000199187"/>
    </source>
</evidence>
<name>A0A1I6XJW5_9ENTR</name>
<sequence>MFVSKSLNSSWRSFNQHIHPSTISDLSILSDYRAGSFAGTGQSINDAEVSVKFVAIHIQWIELLERILCTKNLTSFLNLFF</sequence>
<organism evidence="1 2">
    <name type="scientific">Kosakonia arachidis</name>
    <dbReference type="NCBI Taxonomy" id="551989"/>
    <lineage>
        <taxon>Bacteria</taxon>
        <taxon>Pseudomonadati</taxon>
        <taxon>Pseudomonadota</taxon>
        <taxon>Gammaproteobacteria</taxon>
        <taxon>Enterobacterales</taxon>
        <taxon>Enterobacteriaceae</taxon>
        <taxon>Kosakonia</taxon>
    </lineage>
</organism>
<gene>
    <name evidence="1" type="ORF">SAMN05192562_10129</name>
</gene>
<proteinExistence type="predicted"/>
<dbReference type="Proteomes" id="UP000199187">
    <property type="component" value="Unassembled WGS sequence"/>
</dbReference>